<accession>A0A929BE41</accession>
<evidence type="ECO:0000313" key="6">
    <source>
        <dbReference type="Proteomes" id="UP000598360"/>
    </source>
</evidence>
<dbReference type="InterPro" id="IPR004474">
    <property type="entry name" value="LytR_CpsA_psr"/>
</dbReference>
<name>A0A929BE41_9PSEU</name>
<dbReference type="PANTHER" id="PTHR33392">
    <property type="entry name" value="POLYISOPRENYL-TEICHOIC ACID--PEPTIDOGLYCAN TEICHOIC ACID TRANSFERASE TAGU"/>
    <property type="match status" value="1"/>
</dbReference>
<dbReference type="Gene3D" id="3.40.630.190">
    <property type="entry name" value="LCP protein"/>
    <property type="match status" value="1"/>
</dbReference>
<sequence length="470" mass="49059">MLRGFEGSSTSGSVLGGGLNAPDGATDILLIGNDSRTDAQGNPLPPEVLEKLGASDDEGGDLTDAMILVRIPNDGKSASAISFPRDTLVDLDMGMGETKLTETLNAGKAEKRAEMEESGETDDAKLEEESQDAGRQLLVQTLEKMSGVTIDHFAEVNLLGFYEVTNAVGGVEVCLNEPTQDDASGADFQAGRQTVQGTDALAFVRQRKGLVNELERGVRQQVFMTGLSQKILSSGTLANPAKLSALIDSIQKSVTLDEDLAGNILEFAEQMQGVAGGDVEFVGAPVHLVGESGEEDVTLNIPEMHQFAEDLLLPPAERQQKEQQREAAEQARAQTTVSVYNASGVSGLAANVLDELSTQGFTAGGSENAEATNSVVYYAPGQQQAGQDLATALGGLPAEESPNLTAGSAEVYLGEDYQGPGAQSFAPQQGVQLDGAQQGPGALQGPSPAPMQSTDAESERFTADGIPCVN</sequence>
<comment type="similarity">
    <text evidence="1">Belongs to the LytR/CpsA/Psr (LCP) family.</text>
</comment>
<dbReference type="Pfam" id="PF03816">
    <property type="entry name" value="LytR_cpsA_psr"/>
    <property type="match status" value="1"/>
</dbReference>
<feature type="compositionally biased region" description="Low complexity" evidence="2">
    <location>
        <begin position="432"/>
        <end position="446"/>
    </location>
</feature>
<dbReference type="PANTHER" id="PTHR33392:SF6">
    <property type="entry name" value="POLYISOPRENYL-TEICHOIC ACID--PEPTIDOGLYCAN TEICHOIC ACID TRANSFERASE TAGU"/>
    <property type="match status" value="1"/>
</dbReference>
<gene>
    <name evidence="5" type="ORF">IQ251_18145</name>
</gene>
<evidence type="ECO:0000259" key="4">
    <source>
        <dbReference type="Pfam" id="PF13399"/>
    </source>
</evidence>
<organism evidence="5 6">
    <name type="scientific">Saccharopolyspora montiporae</name>
    <dbReference type="NCBI Taxonomy" id="2781240"/>
    <lineage>
        <taxon>Bacteria</taxon>
        <taxon>Bacillati</taxon>
        <taxon>Actinomycetota</taxon>
        <taxon>Actinomycetes</taxon>
        <taxon>Pseudonocardiales</taxon>
        <taxon>Pseudonocardiaceae</taxon>
        <taxon>Saccharopolyspora</taxon>
    </lineage>
</organism>
<keyword evidence="6" id="KW-1185">Reference proteome</keyword>
<dbReference type="InterPro" id="IPR027381">
    <property type="entry name" value="LytR/CpsA/Psr_C"/>
</dbReference>
<comment type="caution">
    <text evidence="5">The sequence shown here is derived from an EMBL/GenBank/DDBJ whole genome shotgun (WGS) entry which is preliminary data.</text>
</comment>
<reference evidence="5" key="1">
    <citation type="submission" date="2020-10" db="EMBL/GenBank/DDBJ databases">
        <title>Diversity and distribution of actinomycetes associated with coral in the coast of Hainan.</title>
        <authorList>
            <person name="Li F."/>
        </authorList>
    </citation>
    <scope>NUCLEOTIDE SEQUENCE</scope>
    <source>
        <strain evidence="5">HNM0983</strain>
    </source>
</reference>
<dbReference type="Gene3D" id="3.30.70.2390">
    <property type="match status" value="1"/>
</dbReference>
<feature type="region of interest" description="Disordered" evidence="2">
    <location>
        <begin position="101"/>
        <end position="132"/>
    </location>
</feature>
<feature type="domain" description="LytR/CpsA/Psr regulator C-terminal" evidence="4">
    <location>
        <begin position="334"/>
        <end position="417"/>
    </location>
</feature>
<dbReference type="EMBL" id="JADEYC010000041">
    <property type="protein sequence ID" value="MBE9376376.1"/>
    <property type="molecule type" value="Genomic_DNA"/>
</dbReference>
<evidence type="ECO:0000256" key="1">
    <source>
        <dbReference type="ARBA" id="ARBA00006068"/>
    </source>
</evidence>
<dbReference type="AlphaFoldDB" id="A0A929BE41"/>
<dbReference type="Proteomes" id="UP000598360">
    <property type="component" value="Unassembled WGS sequence"/>
</dbReference>
<evidence type="ECO:0000256" key="2">
    <source>
        <dbReference type="SAM" id="MobiDB-lite"/>
    </source>
</evidence>
<evidence type="ECO:0000259" key="3">
    <source>
        <dbReference type="Pfam" id="PF03816"/>
    </source>
</evidence>
<feature type="domain" description="Cell envelope-related transcriptional attenuator" evidence="3">
    <location>
        <begin position="63"/>
        <end position="232"/>
    </location>
</feature>
<dbReference type="NCBIfam" id="TIGR00350">
    <property type="entry name" value="lytR_cpsA_psr"/>
    <property type="match status" value="1"/>
</dbReference>
<feature type="region of interest" description="Disordered" evidence="2">
    <location>
        <begin position="416"/>
        <end position="470"/>
    </location>
</feature>
<dbReference type="InterPro" id="IPR050922">
    <property type="entry name" value="LytR/CpsA/Psr_CW_biosynth"/>
</dbReference>
<proteinExistence type="inferred from homology"/>
<protein>
    <submittedName>
        <fullName evidence="5">LCP family protein</fullName>
    </submittedName>
</protein>
<evidence type="ECO:0000313" key="5">
    <source>
        <dbReference type="EMBL" id="MBE9376376.1"/>
    </source>
</evidence>
<dbReference type="Pfam" id="PF13399">
    <property type="entry name" value="LytR_C"/>
    <property type="match status" value="1"/>
</dbReference>